<protein>
    <recommendedName>
        <fullName evidence="3">pectinesterase</fullName>
        <ecNumber evidence="3">3.1.1.11</ecNumber>
    </recommendedName>
</protein>
<dbReference type="PANTHER" id="PTHR31321:SF76">
    <property type="entry name" value="PECTINESTERASE 10-RELATED"/>
    <property type="match status" value="1"/>
</dbReference>
<dbReference type="GO" id="GO:0030599">
    <property type="term" value="F:pectinesterase activity"/>
    <property type="evidence" value="ECO:0007669"/>
    <property type="project" value="UniProtKB-EC"/>
</dbReference>
<evidence type="ECO:0000313" key="7">
    <source>
        <dbReference type="EMBL" id="KAK6930562.1"/>
    </source>
</evidence>
<evidence type="ECO:0000259" key="6">
    <source>
        <dbReference type="Pfam" id="PF01095"/>
    </source>
</evidence>
<dbReference type="PANTHER" id="PTHR31321">
    <property type="entry name" value="ACYL-COA THIOESTER HYDROLASE YBHC-RELATED"/>
    <property type="match status" value="1"/>
</dbReference>
<dbReference type="SUPFAM" id="SSF51126">
    <property type="entry name" value="Pectin lyase-like"/>
    <property type="match status" value="1"/>
</dbReference>
<keyword evidence="5" id="KW-0063">Aspartyl esterase</keyword>
<keyword evidence="8" id="KW-1185">Reference proteome</keyword>
<evidence type="ECO:0000256" key="5">
    <source>
        <dbReference type="ARBA" id="ARBA00023085"/>
    </source>
</evidence>
<dbReference type="AlphaFoldDB" id="A0AAN8VJE5"/>
<comment type="similarity">
    <text evidence="2">Belongs to the pectinesterase family.</text>
</comment>
<evidence type="ECO:0000256" key="1">
    <source>
        <dbReference type="ARBA" id="ARBA00005184"/>
    </source>
</evidence>
<organism evidence="7 8">
    <name type="scientific">Dillenia turbinata</name>
    <dbReference type="NCBI Taxonomy" id="194707"/>
    <lineage>
        <taxon>Eukaryota</taxon>
        <taxon>Viridiplantae</taxon>
        <taxon>Streptophyta</taxon>
        <taxon>Embryophyta</taxon>
        <taxon>Tracheophyta</taxon>
        <taxon>Spermatophyta</taxon>
        <taxon>Magnoliopsida</taxon>
        <taxon>eudicotyledons</taxon>
        <taxon>Gunneridae</taxon>
        <taxon>Pentapetalae</taxon>
        <taxon>Dilleniales</taxon>
        <taxon>Dilleniaceae</taxon>
        <taxon>Dillenia</taxon>
    </lineage>
</organism>
<name>A0AAN8VJE5_9MAGN</name>
<evidence type="ECO:0000256" key="2">
    <source>
        <dbReference type="ARBA" id="ARBA00008891"/>
    </source>
</evidence>
<comment type="pathway">
    <text evidence="1">Glycan metabolism; pectin degradation; 2-dehydro-3-deoxy-D-gluconate from pectin: step 1/5.</text>
</comment>
<sequence length="188" mass="20803">MFKTKIVWGDHDSLLQSATFRVSADDFVAANIGFINSYNHVAIAKNPRIQAVAALINGDRASFYNCSFYGLQDTLWDNQGRHYFKGCFIEGAVDFICGNAQSIYESCQISVIGNELGANGRGYITAHSRSSATEGTAFVFKKCKVEGNGKAFLGRAWRPYSAVLFYESYFSDVVVPDGWDAWTARGQE</sequence>
<dbReference type="GO" id="GO:0045490">
    <property type="term" value="P:pectin catabolic process"/>
    <property type="evidence" value="ECO:0007669"/>
    <property type="project" value="TreeGrafter"/>
</dbReference>
<dbReference type="EC" id="3.1.1.11" evidence="3"/>
<evidence type="ECO:0000313" key="8">
    <source>
        <dbReference type="Proteomes" id="UP001370490"/>
    </source>
</evidence>
<dbReference type="Pfam" id="PF01095">
    <property type="entry name" value="Pectinesterase"/>
    <property type="match status" value="1"/>
</dbReference>
<dbReference type="InterPro" id="IPR000070">
    <property type="entry name" value="Pectinesterase_cat"/>
</dbReference>
<feature type="domain" description="Pectinesterase catalytic" evidence="6">
    <location>
        <begin position="13"/>
        <end position="184"/>
    </location>
</feature>
<dbReference type="Gene3D" id="2.160.20.10">
    <property type="entry name" value="Single-stranded right-handed beta-helix, Pectin lyase-like"/>
    <property type="match status" value="1"/>
</dbReference>
<keyword evidence="4" id="KW-0378">Hydrolase</keyword>
<dbReference type="EMBL" id="JBAMMX010000012">
    <property type="protein sequence ID" value="KAK6930562.1"/>
    <property type="molecule type" value="Genomic_DNA"/>
</dbReference>
<dbReference type="InterPro" id="IPR011050">
    <property type="entry name" value="Pectin_lyase_fold/virulence"/>
</dbReference>
<gene>
    <name evidence="7" type="ORF">RJ641_004656</name>
</gene>
<dbReference type="GO" id="GO:0042545">
    <property type="term" value="P:cell wall modification"/>
    <property type="evidence" value="ECO:0007669"/>
    <property type="project" value="InterPro"/>
</dbReference>
<reference evidence="7 8" key="1">
    <citation type="submission" date="2023-12" db="EMBL/GenBank/DDBJ databases">
        <title>A high-quality genome assembly for Dillenia turbinata (Dilleniales).</title>
        <authorList>
            <person name="Chanderbali A."/>
        </authorList>
    </citation>
    <scope>NUCLEOTIDE SEQUENCE [LARGE SCALE GENOMIC DNA]</scope>
    <source>
        <strain evidence="7">LSX21</strain>
        <tissue evidence="7">Leaf</tissue>
    </source>
</reference>
<proteinExistence type="inferred from homology"/>
<comment type="caution">
    <text evidence="7">The sequence shown here is derived from an EMBL/GenBank/DDBJ whole genome shotgun (WGS) entry which is preliminary data.</text>
</comment>
<accession>A0AAN8VJE5</accession>
<dbReference type="Proteomes" id="UP001370490">
    <property type="component" value="Unassembled WGS sequence"/>
</dbReference>
<evidence type="ECO:0000256" key="3">
    <source>
        <dbReference type="ARBA" id="ARBA00013229"/>
    </source>
</evidence>
<dbReference type="InterPro" id="IPR012334">
    <property type="entry name" value="Pectin_lyas_fold"/>
</dbReference>
<evidence type="ECO:0000256" key="4">
    <source>
        <dbReference type="ARBA" id="ARBA00022801"/>
    </source>
</evidence>